<feature type="binding site" evidence="9">
    <location>
        <position position="298"/>
    </location>
    <ligand>
        <name>tRNA</name>
        <dbReference type="ChEBI" id="CHEBI:17843"/>
    </ligand>
</feature>
<keyword evidence="6 9" id="KW-0560">Oxidoreductase</keyword>
<feature type="binding site" evidence="9">
    <location>
        <position position="155"/>
    </location>
    <ligand>
        <name>cob(II)alamin</name>
        <dbReference type="ChEBI" id="CHEBI:16304"/>
    </ligand>
</feature>
<dbReference type="GO" id="GO:0008616">
    <property type="term" value="P:tRNA queuosine(34) biosynthetic process"/>
    <property type="evidence" value="ECO:0007669"/>
    <property type="project" value="UniProtKB-UniRule"/>
</dbReference>
<comment type="function">
    <text evidence="9">Catalyzes the conversion of epoxyqueuosine (oQ) to queuosine (Q), which is a hypermodified base found in the wobble positions of tRNA(Asp), tRNA(Asn), tRNA(His) and tRNA(Tyr).</text>
</comment>
<feature type="domain" description="4Fe-4S ferredoxin-type" evidence="10">
    <location>
        <begin position="179"/>
        <end position="208"/>
    </location>
</feature>
<feature type="binding site" evidence="9">
    <location>
        <position position="295"/>
    </location>
    <ligand>
        <name>tRNA</name>
        <dbReference type="ChEBI" id="CHEBI:17843"/>
    </ligand>
</feature>
<dbReference type="Pfam" id="PF13646">
    <property type="entry name" value="HEAT_2"/>
    <property type="match status" value="1"/>
</dbReference>
<dbReference type="FunFam" id="3.30.70.20:FF:000037">
    <property type="entry name" value="Epoxyqueuosine reductase"/>
    <property type="match status" value="1"/>
</dbReference>
<dbReference type="PROSITE" id="PS00198">
    <property type="entry name" value="4FE4S_FER_1"/>
    <property type="match status" value="1"/>
</dbReference>
<keyword evidence="3 9" id="KW-0819">tRNA processing</keyword>
<feature type="binding site" evidence="9">
    <location>
        <position position="214"/>
    </location>
    <ligand>
        <name>[4Fe-4S] cluster</name>
        <dbReference type="ChEBI" id="CHEBI:49883"/>
        <label>2</label>
    </ligand>
</feature>
<evidence type="ECO:0000259" key="10">
    <source>
        <dbReference type="PROSITE" id="PS51379"/>
    </source>
</evidence>
<dbReference type="SMART" id="SM00567">
    <property type="entry name" value="EZ_HEAT"/>
    <property type="match status" value="2"/>
</dbReference>
<comment type="catalytic activity">
    <reaction evidence="9">
        <text>epoxyqueuosine(34) in tRNA + AH2 = queuosine(34) in tRNA + A + H2O</text>
        <dbReference type="Rhea" id="RHEA:32159"/>
        <dbReference type="Rhea" id="RHEA-COMP:18571"/>
        <dbReference type="Rhea" id="RHEA-COMP:18582"/>
        <dbReference type="ChEBI" id="CHEBI:13193"/>
        <dbReference type="ChEBI" id="CHEBI:15377"/>
        <dbReference type="ChEBI" id="CHEBI:17499"/>
        <dbReference type="ChEBI" id="CHEBI:194431"/>
        <dbReference type="ChEBI" id="CHEBI:194443"/>
        <dbReference type="EC" id="1.17.99.6"/>
    </reaction>
</comment>
<dbReference type="PANTHER" id="PTHR30002:SF4">
    <property type="entry name" value="EPOXYQUEUOSINE REDUCTASE"/>
    <property type="match status" value="1"/>
</dbReference>
<evidence type="ECO:0000256" key="3">
    <source>
        <dbReference type="ARBA" id="ARBA00022694"/>
    </source>
</evidence>
<dbReference type="Gene3D" id="3.30.70.20">
    <property type="match status" value="1"/>
</dbReference>
<dbReference type="HAMAP" id="MF_00916">
    <property type="entry name" value="QueG"/>
    <property type="match status" value="1"/>
</dbReference>
<dbReference type="EMBL" id="ALAN01000157">
    <property type="protein sequence ID" value="ETI66248.1"/>
    <property type="molecule type" value="Genomic_DNA"/>
</dbReference>
<dbReference type="SUPFAM" id="SSF54862">
    <property type="entry name" value="4Fe-4S ferredoxins"/>
    <property type="match status" value="1"/>
</dbReference>
<dbReference type="GO" id="GO:0005737">
    <property type="term" value="C:cytoplasm"/>
    <property type="evidence" value="ECO:0007669"/>
    <property type="project" value="UniProtKB-SubCell"/>
</dbReference>
<dbReference type="AlphaFoldDB" id="A0AB94IGL0"/>
<comment type="caution">
    <text evidence="9">Lacks conserved residue(s) required for the propagation of feature annotation.</text>
</comment>
<feature type="binding site" evidence="9">
    <location>
        <position position="134"/>
    </location>
    <ligand>
        <name>cob(II)alamin</name>
        <dbReference type="ChEBI" id="CHEBI:16304"/>
    </ligand>
</feature>
<dbReference type="InterPro" id="IPR013542">
    <property type="entry name" value="QueG_DUF1730"/>
</dbReference>
<evidence type="ECO:0000256" key="2">
    <source>
        <dbReference type="ARBA" id="ARBA00022490"/>
    </source>
</evidence>
<dbReference type="EC" id="1.17.99.6" evidence="9"/>
<name>A0AB94IGL0_9BACI</name>
<keyword evidence="2 9" id="KW-0963">Cytoplasm</keyword>
<feature type="binding site" evidence="9">
    <location>
        <position position="152"/>
    </location>
    <ligand>
        <name>cob(II)alamin</name>
        <dbReference type="ChEBI" id="CHEBI:16304"/>
    </ligand>
</feature>
<evidence type="ECO:0000256" key="4">
    <source>
        <dbReference type="ARBA" id="ARBA00022723"/>
    </source>
</evidence>
<evidence type="ECO:0000256" key="8">
    <source>
        <dbReference type="ARBA" id="ARBA00023014"/>
    </source>
</evidence>
<feature type="binding site" evidence="9">
    <location>
        <position position="188"/>
    </location>
    <ligand>
        <name>[4Fe-4S] cluster</name>
        <dbReference type="ChEBI" id="CHEBI:49883"/>
        <label>1</label>
    </ligand>
</feature>
<dbReference type="Pfam" id="PF13484">
    <property type="entry name" value="Fer4_16"/>
    <property type="match status" value="1"/>
</dbReference>
<evidence type="ECO:0000256" key="9">
    <source>
        <dbReference type="HAMAP-Rule" id="MF_00916"/>
    </source>
</evidence>
<sequence>MDVKMLKQELIAYSKEIGIDKIGFTSADPFTELKNRLIRQQELGFQSGFEEPDIDKRVTPGLLLEEPRSIISIALAYPSKMTVRVEGKKGERRGIFSRASWGLDYHHILKDRLKKLEEFIITKQPDARLKSMVDTGELSDRAVAERAGIGWSGKNCAIITPEFGSYVYIGEMITSLPFESDTPIEDQCGSCTKCLEACPTGALVQGGQINAQRCISFLTQTKGFIPDEFRDKIGNRVYGCDSCQTACPHNKGKNFHFHDEMEPDPEVAKPLLKPILKLSNREFKNQFGDVSGSWRGKKPIQRNAIMALAHFKDETAVPNLIEVLENEASPVSRGTAAWALGKIGGETALIALKSALSSESDKNVLTEIEKGLKFYS</sequence>
<dbReference type="InterPro" id="IPR017900">
    <property type="entry name" value="4Fe4S_Fe_S_CS"/>
</dbReference>
<dbReference type="RefSeq" id="WP_024030875.1">
    <property type="nucleotide sequence ID" value="NZ_ALAN01000157.1"/>
</dbReference>
<dbReference type="GO" id="GO:0031419">
    <property type="term" value="F:cobalamin binding"/>
    <property type="evidence" value="ECO:0007669"/>
    <property type="project" value="UniProtKB-KW"/>
</dbReference>
<evidence type="ECO:0000313" key="11">
    <source>
        <dbReference type="EMBL" id="ETI66248.1"/>
    </source>
</evidence>
<dbReference type="InterPro" id="IPR017896">
    <property type="entry name" value="4Fe4S_Fe-S-bd"/>
</dbReference>
<accession>A0AB94IGL0</accession>
<feature type="binding site" evidence="9">
    <location>
        <position position="216"/>
    </location>
    <ligand>
        <name>cob(II)alamin</name>
        <dbReference type="ChEBI" id="CHEBI:16304"/>
    </ligand>
</feature>
<evidence type="ECO:0000313" key="12">
    <source>
        <dbReference type="Proteomes" id="UP000018877"/>
    </source>
</evidence>
<feature type="binding site" evidence="9">
    <location>
        <position position="280"/>
    </location>
    <ligand>
        <name>tRNA</name>
        <dbReference type="ChEBI" id="CHEBI:17843"/>
    </ligand>
</feature>
<organism evidence="11 12">
    <name type="scientific">Neobacillus vireti LMG 21834</name>
    <dbReference type="NCBI Taxonomy" id="1131730"/>
    <lineage>
        <taxon>Bacteria</taxon>
        <taxon>Bacillati</taxon>
        <taxon>Bacillota</taxon>
        <taxon>Bacilli</taxon>
        <taxon>Bacillales</taxon>
        <taxon>Bacillaceae</taxon>
        <taxon>Neobacillus</taxon>
    </lineage>
</organism>
<dbReference type="GO" id="GO:0051539">
    <property type="term" value="F:4 iron, 4 sulfur cluster binding"/>
    <property type="evidence" value="ECO:0007669"/>
    <property type="project" value="UniProtKB-KW"/>
</dbReference>
<comment type="cofactor">
    <cofactor evidence="9">
        <name>cob(II)alamin</name>
        <dbReference type="ChEBI" id="CHEBI:16304"/>
    </cofactor>
</comment>
<dbReference type="InterPro" id="IPR004155">
    <property type="entry name" value="PBS_lyase_HEAT"/>
</dbReference>
<feature type="binding site" evidence="9">
    <location>
        <position position="240"/>
    </location>
    <ligand>
        <name>[4Fe-4S] cluster</name>
        <dbReference type="ChEBI" id="CHEBI:49883"/>
        <label>2</label>
    </ligand>
</feature>
<feature type="binding site" evidence="9">
    <location>
        <position position="198"/>
    </location>
    <ligand>
        <name>[4Fe-4S] cluster</name>
        <dbReference type="ChEBI" id="CHEBI:49883"/>
        <label>2</label>
    </ligand>
</feature>
<feature type="binding site" evidence="9">
    <location>
        <position position="169"/>
    </location>
    <ligand>
        <name>cob(II)alamin</name>
        <dbReference type="ChEBI" id="CHEBI:16304"/>
    </ligand>
</feature>
<feature type="binding site" evidence="9">
    <location>
        <position position="220"/>
    </location>
    <ligand>
        <name>tRNA</name>
        <dbReference type="ChEBI" id="CHEBI:17843"/>
    </ligand>
</feature>
<comment type="pathway">
    <text evidence="9">tRNA modification; tRNA-queuosine biosynthesis.</text>
</comment>
<feature type="binding site" evidence="9">
    <location>
        <position position="297"/>
    </location>
    <ligand>
        <name>tRNA</name>
        <dbReference type="ChEBI" id="CHEBI:17843"/>
    </ligand>
</feature>
<protein>
    <recommendedName>
        <fullName evidence="9">Epoxyqueuosine reductase</fullName>
        <ecNumber evidence="9">1.17.99.6</ecNumber>
    </recommendedName>
    <alternativeName>
        <fullName evidence="9">Queuosine biosynthesis protein QueG</fullName>
    </alternativeName>
</protein>
<feature type="binding site" evidence="9">
    <location>
        <position position="243"/>
    </location>
    <ligand>
        <name>[4Fe-4S] cluster</name>
        <dbReference type="ChEBI" id="CHEBI:49883"/>
        <label>2</label>
    </ligand>
</feature>
<keyword evidence="7 9" id="KW-0408">Iron</keyword>
<feature type="binding site" evidence="9">
    <location>
        <position position="281"/>
    </location>
    <ligand>
        <name>tRNA</name>
        <dbReference type="ChEBI" id="CHEBI:17843"/>
    </ligand>
</feature>
<feature type="binding site" evidence="9">
    <location>
        <position position="158"/>
    </location>
    <ligand>
        <name>cob(II)alamin</name>
        <dbReference type="ChEBI" id="CHEBI:16304"/>
    </ligand>
</feature>
<feature type="binding site" evidence="9">
    <location>
        <begin position="240"/>
        <end position="241"/>
    </location>
    <ligand>
        <name>cob(II)alamin</name>
        <dbReference type="ChEBI" id="CHEBI:16304"/>
    </ligand>
</feature>
<feature type="binding site" evidence="9">
    <location>
        <begin position="139"/>
        <end position="141"/>
    </location>
    <ligand>
        <name>cob(II)alamin</name>
        <dbReference type="ChEBI" id="CHEBI:16304"/>
    </ligand>
</feature>
<evidence type="ECO:0000256" key="6">
    <source>
        <dbReference type="ARBA" id="ARBA00023002"/>
    </source>
</evidence>
<feature type="binding site" evidence="9">
    <location>
        <position position="57"/>
    </location>
    <ligand>
        <name>cob(II)alamin</name>
        <dbReference type="ChEBI" id="CHEBI:16304"/>
    </ligand>
</feature>
<dbReference type="InterPro" id="IPR011989">
    <property type="entry name" value="ARM-like"/>
</dbReference>
<gene>
    <name evidence="9" type="primary">queG</name>
    <name evidence="11" type="ORF">BAVI_23583</name>
</gene>
<evidence type="ECO:0000256" key="7">
    <source>
        <dbReference type="ARBA" id="ARBA00023004"/>
    </source>
</evidence>
<comment type="similarity">
    <text evidence="9">Belongs to the QueG family.</text>
</comment>
<dbReference type="SUPFAM" id="SSF48371">
    <property type="entry name" value="ARM repeat"/>
    <property type="match status" value="1"/>
</dbReference>
<keyword evidence="4 9" id="KW-0479">Metal-binding</keyword>
<keyword evidence="12" id="KW-1185">Reference proteome</keyword>
<dbReference type="NCBIfam" id="TIGR00276">
    <property type="entry name" value="tRNA epoxyqueuosine(34) reductase QueG"/>
    <property type="match status" value="1"/>
</dbReference>
<dbReference type="PANTHER" id="PTHR30002">
    <property type="entry name" value="EPOXYQUEUOSINE REDUCTASE"/>
    <property type="match status" value="1"/>
</dbReference>
<feature type="binding site" evidence="9">
    <location>
        <position position="247"/>
    </location>
    <ligand>
        <name>[4Fe-4S] cluster</name>
        <dbReference type="ChEBI" id="CHEBI:49883"/>
        <label>1</label>
    </ligand>
</feature>
<dbReference type="PROSITE" id="PS51379">
    <property type="entry name" value="4FE4S_FER_2"/>
    <property type="match status" value="1"/>
</dbReference>
<dbReference type="Proteomes" id="UP000018877">
    <property type="component" value="Unassembled WGS sequence"/>
</dbReference>
<dbReference type="InterPro" id="IPR004453">
    <property type="entry name" value="QueG"/>
</dbReference>
<dbReference type="GO" id="GO:0046872">
    <property type="term" value="F:metal ion binding"/>
    <property type="evidence" value="ECO:0007669"/>
    <property type="project" value="UniProtKB-KW"/>
</dbReference>
<keyword evidence="9" id="KW-0170">Cobalt</keyword>
<feature type="active site" description="Proton donor" evidence="9">
    <location>
        <position position="134"/>
    </location>
</feature>
<dbReference type="InterPro" id="IPR016024">
    <property type="entry name" value="ARM-type_fold"/>
</dbReference>
<dbReference type="Pfam" id="PF08331">
    <property type="entry name" value="QueG_DUF1730"/>
    <property type="match status" value="1"/>
</dbReference>
<evidence type="ECO:0000256" key="1">
    <source>
        <dbReference type="ARBA" id="ARBA00022485"/>
    </source>
</evidence>
<evidence type="ECO:0000256" key="5">
    <source>
        <dbReference type="ARBA" id="ARBA00022785"/>
    </source>
</evidence>
<keyword evidence="5 9" id="KW-0671">Queuosine biosynthesis</keyword>
<comment type="subunit">
    <text evidence="9">Monomer.</text>
</comment>
<reference evidence="11 12" key="1">
    <citation type="journal article" date="2014" name="Environ. Microbiol.">
        <title>The nitrate-ammonifying and nosZ-carrying bacterium Bacillus vireti is a potent source and sink for nitric and nitrous oxide under high nitrate conditions.</title>
        <authorList>
            <person name="Mania D."/>
            <person name="Heylen K."/>
            <person name="van Spanning R.J."/>
            <person name="Frostegard A."/>
        </authorList>
    </citation>
    <scope>NUCLEOTIDE SEQUENCE [LARGE SCALE GENOMIC DNA]</scope>
    <source>
        <strain evidence="11 12">LMG 21834</strain>
    </source>
</reference>
<comment type="caution">
    <text evidence="11">The sequence shown here is derived from an EMBL/GenBank/DDBJ whole genome shotgun (WGS) entry which is preliminary data.</text>
</comment>
<feature type="binding site" evidence="9">
    <location>
        <position position="194"/>
    </location>
    <ligand>
        <name>[4Fe-4S] cluster</name>
        <dbReference type="ChEBI" id="CHEBI:49883"/>
        <label>1</label>
    </ligand>
</feature>
<dbReference type="GO" id="GO:0052693">
    <property type="term" value="F:epoxyqueuosine reductase activity"/>
    <property type="evidence" value="ECO:0007669"/>
    <property type="project" value="UniProtKB-UniRule"/>
</dbReference>
<feature type="binding site" evidence="9">
    <location>
        <position position="222"/>
    </location>
    <ligand>
        <name>tRNA</name>
        <dbReference type="ChEBI" id="CHEBI:17843"/>
    </ligand>
</feature>
<proteinExistence type="inferred from homology"/>
<comment type="subcellular location">
    <subcellularLocation>
        <location evidence="9">Cytoplasm</location>
    </subcellularLocation>
</comment>
<keyword evidence="9" id="KW-0846">Cobalamin</keyword>
<keyword evidence="1 9" id="KW-0004">4Fe-4S</keyword>
<dbReference type="Gene3D" id="1.25.10.10">
    <property type="entry name" value="Leucine-rich Repeat Variant"/>
    <property type="match status" value="1"/>
</dbReference>
<comment type="cofactor">
    <cofactor evidence="9">
        <name>[4Fe-4S] cluster</name>
        <dbReference type="ChEBI" id="CHEBI:49883"/>
    </cofactor>
    <text evidence="9">Binds 2 [4Fe-4S] clusters per monomer.</text>
</comment>
<feature type="binding site" evidence="9">
    <location>
        <position position="191"/>
    </location>
    <ligand>
        <name>[4Fe-4S] cluster</name>
        <dbReference type="ChEBI" id="CHEBI:49883"/>
        <label>1</label>
    </ligand>
</feature>
<keyword evidence="8 9" id="KW-0411">Iron-sulfur</keyword>